<dbReference type="Proteomes" id="UP000053095">
    <property type="component" value="Unassembled WGS sequence"/>
</dbReference>
<gene>
    <name evidence="1" type="ORF">TCE0_013f01130</name>
</gene>
<dbReference type="AlphaFoldDB" id="A0A698XNI2"/>
<organism evidence="1 2">
    <name type="scientific">Talaromyces pinophilus</name>
    <name type="common">Penicillium pinophilum</name>
    <dbReference type="NCBI Taxonomy" id="128442"/>
    <lineage>
        <taxon>Eukaryota</taxon>
        <taxon>Fungi</taxon>
        <taxon>Dikarya</taxon>
        <taxon>Ascomycota</taxon>
        <taxon>Pezizomycotina</taxon>
        <taxon>Eurotiomycetes</taxon>
        <taxon>Eurotiomycetidae</taxon>
        <taxon>Eurotiales</taxon>
        <taxon>Trichocomaceae</taxon>
        <taxon>Talaromyces</taxon>
        <taxon>Talaromyces sect. Talaromyces</taxon>
    </lineage>
</organism>
<sequence length="255" mass="28482">MHGPGHYQTIISAGTLRQPCFLAQPAWRNVIQLNEAESRDVFDTLLNIAVDVPGLLYGSDRFTDGQMSGTELASLSITLQLAMRELEVWWRTSFSDASAANDSSSIYSPLNASAIAFHHMVLLLLEDLCYNLNVPWRPTSILSPPATSLSNDASIMDMDIRAQRRHVVASEILHLARCSICPETGMYGALRFVMPLHVAHDYLIPASPETHDLHNLMNTVVAEQHGFHMAKRYDGQYTSFRESLIIKIPLESVDF</sequence>
<proteinExistence type="predicted"/>
<reference evidence="2" key="1">
    <citation type="journal article" date="2015" name="Genome Announc.">
        <title>Draft genome sequence of Talaromyces cellulolyticus strain Y-94, a source of lignocellulosic biomass-degrading enzymes.</title>
        <authorList>
            <person name="Fujii T."/>
            <person name="Koike H."/>
            <person name="Sawayama S."/>
            <person name="Yano S."/>
            <person name="Inoue H."/>
        </authorList>
    </citation>
    <scope>NUCLEOTIDE SEQUENCE [LARGE SCALE GENOMIC DNA]</scope>
    <source>
        <strain evidence="2">Y-94</strain>
    </source>
</reference>
<evidence type="ECO:0000313" key="2">
    <source>
        <dbReference type="Proteomes" id="UP000053095"/>
    </source>
</evidence>
<accession>A0A698XNI2</accession>
<keyword evidence="2" id="KW-1185">Reference proteome</keyword>
<dbReference type="EMBL" id="DF933809">
    <property type="protein sequence ID" value="GAM33899.1"/>
    <property type="molecule type" value="Genomic_DNA"/>
</dbReference>
<name>A0A698XNI2_TALPI</name>
<evidence type="ECO:0000313" key="1">
    <source>
        <dbReference type="EMBL" id="GAM33899.1"/>
    </source>
</evidence>
<protein>
    <submittedName>
        <fullName evidence="1">Uncharacterized protein</fullName>
    </submittedName>
</protein>